<dbReference type="InterPro" id="IPR036849">
    <property type="entry name" value="Enolase-like_C_sf"/>
</dbReference>
<comment type="cofactor">
    <cofactor evidence="1">
        <name>Mg(2+)</name>
        <dbReference type="ChEBI" id="CHEBI:18420"/>
    </cofactor>
</comment>
<dbReference type="PANTHER" id="PTHR13794">
    <property type="entry name" value="ENOLASE SUPERFAMILY, MANDELATE RACEMASE"/>
    <property type="match status" value="1"/>
</dbReference>
<protein>
    <submittedName>
        <fullName evidence="5">Mandelate racemase/muconate lactonizing enzyme family protein</fullName>
    </submittedName>
</protein>
<dbReference type="SMART" id="SM00922">
    <property type="entry name" value="MR_MLE"/>
    <property type="match status" value="1"/>
</dbReference>
<keyword evidence="3" id="KW-0460">Magnesium</keyword>
<dbReference type="InterPro" id="IPR013342">
    <property type="entry name" value="Mandelate_racemase_C"/>
</dbReference>
<dbReference type="Proteomes" id="UP001196870">
    <property type="component" value="Unassembled WGS sequence"/>
</dbReference>
<gene>
    <name evidence="5" type="ORF">GXW71_18120</name>
</gene>
<dbReference type="Pfam" id="PF02746">
    <property type="entry name" value="MR_MLE_N"/>
    <property type="match status" value="1"/>
</dbReference>
<accession>A0ABS5F152</accession>
<sequence>MTHTDPLADTLPDTMARIARIALHPVVHVMGDANAYGMARGLVAARGATIVEIETNTGVTGFGEAWGPPGFCAAYLDFVAADWRGARLTDHGALFHRIIARNYHFGVQNGLMALLSGLDMAVHDALGKEHGLPAHALIGGRARNAVPVYGSGGYFTADPAQGLAAQLPRFRDFTCCKIKIGRGIADDVARVRLARETLGDAMRIAVDANGNYGVDQVLASMRAIAPFGIEWYEEPLSPADEEGYRALMSRRDIPVATGEALYTAFAFDRLLAPRAIDIAQPDLALCGGLSQGRLIGQLCTLRHARLSPHCWGTGLGLAAAVQLVAAQPAYPAVAESEADPPWVEYDIADNPLRDELLIEPLLPTGGMIAVPAGPGLGVEPDRAALERFRPR</sequence>
<dbReference type="SUPFAM" id="SSF51604">
    <property type="entry name" value="Enolase C-terminal domain-like"/>
    <property type="match status" value="1"/>
</dbReference>
<dbReference type="SFLD" id="SFLDS00001">
    <property type="entry name" value="Enolase"/>
    <property type="match status" value="1"/>
</dbReference>
<dbReference type="EMBL" id="JAAGBB010000021">
    <property type="protein sequence ID" value="MBR0666284.1"/>
    <property type="molecule type" value="Genomic_DNA"/>
</dbReference>
<evidence type="ECO:0000256" key="3">
    <source>
        <dbReference type="ARBA" id="ARBA00022842"/>
    </source>
</evidence>
<proteinExistence type="predicted"/>
<evidence type="ECO:0000313" key="6">
    <source>
        <dbReference type="Proteomes" id="UP001196870"/>
    </source>
</evidence>
<feature type="domain" description="Mandelate racemase/muconate lactonizing enzyme C-terminal" evidence="4">
    <location>
        <begin position="160"/>
        <end position="254"/>
    </location>
</feature>
<dbReference type="Gene3D" id="3.30.390.10">
    <property type="entry name" value="Enolase-like, N-terminal domain"/>
    <property type="match status" value="1"/>
</dbReference>
<dbReference type="RefSeq" id="WP_211853957.1">
    <property type="nucleotide sequence ID" value="NZ_JAAGBB010000021.1"/>
</dbReference>
<evidence type="ECO:0000256" key="1">
    <source>
        <dbReference type="ARBA" id="ARBA00001946"/>
    </source>
</evidence>
<dbReference type="Gene3D" id="3.20.20.120">
    <property type="entry name" value="Enolase-like C-terminal domain"/>
    <property type="match status" value="1"/>
</dbReference>
<keyword evidence="6" id="KW-1185">Reference proteome</keyword>
<dbReference type="InterPro" id="IPR046945">
    <property type="entry name" value="RHMD-like"/>
</dbReference>
<dbReference type="PANTHER" id="PTHR13794:SF58">
    <property type="entry name" value="MITOCHONDRIAL ENOLASE SUPERFAMILY MEMBER 1"/>
    <property type="match status" value="1"/>
</dbReference>
<dbReference type="CDD" id="cd03316">
    <property type="entry name" value="MR_like"/>
    <property type="match status" value="1"/>
</dbReference>
<dbReference type="Pfam" id="PF13378">
    <property type="entry name" value="MR_MLE_C"/>
    <property type="match status" value="1"/>
</dbReference>
<evidence type="ECO:0000313" key="5">
    <source>
        <dbReference type="EMBL" id="MBR0666284.1"/>
    </source>
</evidence>
<evidence type="ECO:0000259" key="4">
    <source>
        <dbReference type="SMART" id="SM00922"/>
    </source>
</evidence>
<name>A0ABS5F152_9PROT</name>
<dbReference type="SUPFAM" id="SSF54826">
    <property type="entry name" value="Enolase N-terminal domain-like"/>
    <property type="match status" value="1"/>
</dbReference>
<dbReference type="InterPro" id="IPR029017">
    <property type="entry name" value="Enolase-like_N"/>
</dbReference>
<dbReference type="SFLD" id="SFLDG00179">
    <property type="entry name" value="mandelate_racemase"/>
    <property type="match status" value="1"/>
</dbReference>
<comment type="caution">
    <text evidence="5">The sequence shown here is derived from an EMBL/GenBank/DDBJ whole genome shotgun (WGS) entry which is preliminary data.</text>
</comment>
<organism evidence="5 6">
    <name type="scientific">Plastoroseomonas hellenica</name>
    <dbReference type="NCBI Taxonomy" id="2687306"/>
    <lineage>
        <taxon>Bacteria</taxon>
        <taxon>Pseudomonadati</taxon>
        <taxon>Pseudomonadota</taxon>
        <taxon>Alphaproteobacteria</taxon>
        <taxon>Acetobacterales</taxon>
        <taxon>Acetobacteraceae</taxon>
        <taxon>Plastoroseomonas</taxon>
    </lineage>
</organism>
<keyword evidence="2" id="KW-0479">Metal-binding</keyword>
<reference evidence="6" key="1">
    <citation type="journal article" date="2021" name="Syst. Appl. Microbiol.">
        <title>Roseomonas hellenica sp. nov., isolated from roots of wild-growing Alkanna tinctoria.</title>
        <authorList>
            <person name="Rat A."/>
            <person name="Naranjo H.D."/>
            <person name="Lebbe L."/>
            <person name="Cnockaert M."/>
            <person name="Krigas N."/>
            <person name="Grigoriadou K."/>
            <person name="Maloupa E."/>
            <person name="Willems A."/>
        </authorList>
    </citation>
    <scope>NUCLEOTIDE SEQUENCE [LARGE SCALE GENOMIC DNA]</scope>
    <source>
        <strain evidence="6">LMG 31523</strain>
    </source>
</reference>
<dbReference type="InterPro" id="IPR013341">
    <property type="entry name" value="Mandelate_racemase_N_dom"/>
</dbReference>
<dbReference type="InterPro" id="IPR029065">
    <property type="entry name" value="Enolase_C-like"/>
</dbReference>
<evidence type="ECO:0000256" key="2">
    <source>
        <dbReference type="ARBA" id="ARBA00022723"/>
    </source>
</evidence>